<keyword evidence="10" id="KW-0812">Transmembrane</keyword>
<dbReference type="PANTHER" id="PTHR32282">
    <property type="entry name" value="BINDING PROTEIN TRANSPEPTIDASE, PUTATIVE-RELATED"/>
    <property type="match status" value="1"/>
</dbReference>
<keyword evidence="2" id="KW-0645">Protease</keyword>
<keyword evidence="6" id="KW-0511">Multifunctional enzyme</keyword>
<feature type="compositionally biased region" description="Low complexity" evidence="9">
    <location>
        <begin position="815"/>
        <end position="831"/>
    </location>
</feature>
<dbReference type="InterPro" id="IPR023346">
    <property type="entry name" value="Lysozyme-like_dom_sf"/>
</dbReference>
<dbReference type="Proteomes" id="UP000549616">
    <property type="component" value="Unassembled WGS sequence"/>
</dbReference>
<dbReference type="InterPro" id="IPR050396">
    <property type="entry name" value="Glycosyltr_51/Transpeptidase"/>
</dbReference>
<gene>
    <name evidence="13" type="ORF">HNR02_001842</name>
</gene>
<sequence length="879" mass="93842">MPPRGGQQPPRRPQARGPQGPQWPGEGGGQGWPGGQDPDAPRGARRVPPPGNRMPPPPPRRPGPPPGPQNPGDRPMRGGYRPPAGPAAAGAAAGAAGRRPVSGDSEPGLLTHAELHHGYGDDHRGYGDDRDDYDEQAGFNEFGPEDDDAEPEEGKKGKKAKAALTPKQRKKRRWKIIRRSLYALFGVFVVLPAIAFTIAYFLVDVPTPEEVLAQQSQVVTYYYSDGSVMGKDVPDGQNRQLLKPGQVPETVKHAVYAAEDATFETNNGFDISGILGAVYNNLTGGSGGGSTISQQYIKKATENEAPTLTRKATELVKSFKMNQTQSKEDIITAYLNIIYFGRGAYGIEAASHAYFNKTAAELNQSEAALLAGMIQGPGKSENAEYTTWRWNYVMDNLVKYNWLPQAERQAAQYPTPLPKDQTKPQAITGNNAFVQSQVEAELENAGYSKEKLVAGGYNIYTTIDPNAQRLAEKAVNDYMKDQPDTLKKALVAVDPKTRGVLAYYGGPNDETDYIDWANTARNPGSSFKTFDLVAFLKMGKGLGETFDGTTHRQFGVLPNGNPRYINNAGVSNSCSKECTVAEATMRSTNTVFFDMVANVTGPQAVADAAEEAGVRSLKTVDNNISLGGGSTAVTPLDMATGYATIADNGTYLDRHFVQKVTDSGGEVVYQPSANPKPAFAEGDANKSKQIAGNVTNALEPVIDFSKLKCPSGHECAGKTGTQQYDSSAGNGSGSEKDNSQVWMVGYTPSISVASWVGSDKNSPLRDKNGDAVSSTGLPAKIWQQFMNDYLKGKPSEKFPTVSPIGKNATAGDDASTTSRASSTKPSTTTSDTPPPNTPSTPETSETTPTTRTTRTGISIPEWPGGPGDDFGPTGTEDGG</sequence>
<feature type="transmembrane region" description="Helical" evidence="10">
    <location>
        <begin position="181"/>
        <end position="203"/>
    </location>
</feature>
<protein>
    <submittedName>
        <fullName evidence="13">Membrane peptidoglycan carboxypeptidase</fullName>
    </submittedName>
</protein>
<comment type="caution">
    <text evidence="13">The sequence shown here is derived from an EMBL/GenBank/DDBJ whole genome shotgun (WGS) entry which is preliminary data.</text>
</comment>
<dbReference type="InterPro" id="IPR012338">
    <property type="entry name" value="Beta-lactam/transpept-like"/>
</dbReference>
<comment type="catalytic activity">
    <reaction evidence="8">
        <text>[GlcNAc-(1-&gt;4)-Mur2Ac(oyl-L-Ala-gamma-D-Glu-L-Lys-D-Ala-D-Ala)](n)-di-trans,octa-cis-undecaprenyl diphosphate + beta-D-GlcNAc-(1-&gt;4)-Mur2Ac(oyl-L-Ala-gamma-D-Glu-L-Lys-D-Ala-D-Ala)-di-trans,octa-cis-undecaprenyl diphosphate = [GlcNAc-(1-&gt;4)-Mur2Ac(oyl-L-Ala-gamma-D-Glu-L-Lys-D-Ala-D-Ala)](n+1)-di-trans,octa-cis-undecaprenyl diphosphate + di-trans,octa-cis-undecaprenyl diphosphate + H(+)</text>
        <dbReference type="Rhea" id="RHEA:23708"/>
        <dbReference type="Rhea" id="RHEA-COMP:9602"/>
        <dbReference type="Rhea" id="RHEA-COMP:9603"/>
        <dbReference type="ChEBI" id="CHEBI:15378"/>
        <dbReference type="ChEBI" id="CHEBI:58405"/>
        <dbReference type="ChEBI" id="CHEBI:60033"/>
        <dbReference type="ChEBI" id="CHEBI:78435"/>
        <dbReference type="EC" id="2.4.99.28"/>
    </reaction>
</comment>
<feature type="compositionally biased region" description="Gly residues" evidence="9">
    <location>
        <begin position="25"/>
        <end position="34"/>
    </location>
</feature>
<keyword evidence="4" id="KW-0808">Transferase</keyword>
<dbReference type="GO" id="GO:0008658">
    <property type="term" value="F:penicillin binding"/>
    <property type="evidence" value="ECO:0007669"/>
    <property type="project" value="InterPro"/>
</dbReference>
<accession>A0A853B0R7</accession>
<keyword evidence="3" id="KW-0328">Glycosyltransferase</keyword>
<keyword evidence="5" id="KW-0378">Hydrolase</keyword>
<feature type="compositionally biased region" description="Low complexity" evidence="9">
    <location>
        <begin position="869"/>
        <end position="879"/>
    </location>
</feature>
<dbReference type="GO" id="GO:0030288">
    <property type="term" value="C:outer membrane-bounded periplasmic space"/>
    <property type="evidence" value="ECO:0007669"/>
    <property type="project" value="TreeGrafter"/>
</dbReference>
<feature type="compositionally biased region" description="Low complexity" evidence="9">
    <location>
        <begin position="70"/>
        <end position="100"/>
    </location>
</feature>
<dbReference type="InterPro" id="IPR036950">
    <property type="entry name" value="PBP_transglycosylase"/>
</dbReference>
<dbReference type="EMBL" id="JACCFK010000001">
    <property type="protein sequence ID" value="NYI88519.1"/>
    <property type="molecule type" value="Genomic_DNA"/>
</dbReference>
<dbReference type="Pfam" id="PF00912">
    <property type="entry name" value="Transgly"/>
    <property type="match status" value="1"/>
</dbReference>
<keyword evidence="14" id="KW-1185">Reference proteome</keyword>
<feature type="domain" description="Glycosyl transferase family 51" evidence="12">
    <location>
        <begin position="235"/>
        <end position="397"/>
    </location>
</feature>
<name>A0A853B0R7_9PSEU</name>
<dbReference type="SUPFAM" id="SSF56601">
    <property type="entry name" value="beta-lactamase/transpeptidase-like"/>
    <property type="match status" value="1"/>
</dbReference>
<feature type="region of interest" description="Disordered" evidence="9">
    <location>
        <begin position="1"/>
        <end position="166"/>
    </location>
</feature>
<evidence type="ECO:0000256" key="9">
    <source>
        <dbReference type="SAM" id="MobiDB-lite"/>
    </source>
</evidence>
<keyword evidence="1 13" id="KW-0121">Carboxypeptidase</keyword>
<dbReference type="PANTHER" id="PTHR32282:SF34">
    <property type="entry name" value="PENICILLIN-BINDING PROTEIN 1A"/>
    <property type="match status" value="1"/>
</dbReference>
<dbReference type="GO" id="GO:0009002">
    <property type="term" value="F:serine-type D-Ala-D-Ala carboxypeptidase activity"/>
    <property type="evidence" value="ECO:0007669"/>
    <property type="project" value="UniProtKB-EC"/>
</dbReference>
<evidence type="ECO:0000256" key="1">
    <source>
        <dbReference type="ARBA" id="ARBA00022645"/>
    </source>
</evidence>
<dbReference type="Gene3D" id="3.40.710.10">
    <property type="entry name" value="DD-peptidase/beta-lactamase superfamily"/>
    <property type="match status" value="1"/>
</dbReference>
<dbReference type="SUPFAM" id="SSF53955">
    <property type="entry name" value="Lysozyme-like"/>
    <property type="match status" value="1"/>
</dbReference>
<feature type="compositionally biased region" description="Basic and acidic residues" evidence="9">
    <location>
        <begin position="113"/>
        <end position="128"/>
    </location>
</feature>
<keyword evidence="10" id="KW-1133">Transmembrane helix</keyword>
<evidence type="ECO:0000259" key="11">
    <source>
        <dbReference type="Pfam" id="PF00905"/>
    </source>
</evidence>
<comment type="catalytic activity">
    <reaction evidence="7">
        <text>Preferential cleavage: (Ac)2-L-Lys-D-Ala-|-D-Ala. Also transpeptidation of peptidyl-alanyl moieties that are N-acyl substituents of D-alanine.</text>
        <dbReference type="EC" id="3.4.16.4"/>
    </reaction>
</comment>
<dbReference type="AlphaFoldDB" id="A0A853B0R7"/>
<feature type="compositionally biased region" description="Basic residues" evidence="9">
    <location>
        <begin position="156"/>
        <end position="166"/>
    </location>
</feature>
<feature type="region of interest" description="Disordered" evidence="9">
    <location>
        <begin position="720"/>
        <end position="739"/>
    </location>
</feature>
<evidence type="ECO:0000256" key="5">
    <source>
        <dbReference type="ARBA" id="ARBA00022801"/>
    </source>
</evidence>
<keyword evidence="10" id="KW-0472">Membrane</keyword>
<feature type="compositionally biased region" description="Pro residues" evidence="9">
    <location>
        <begin position="47"/>
        <end position="69"/>
    </location>
</feature>
<dbReference type="Gene3D" id="1.10.3810.10">
    <property type="entry name" value="Biosynthetic peptidoglycan transglycosylase-like"/>
    <property type="match status" value="1"/>
</dbReference>
<evidence type="ECO:0000256" key="7">
    <source>
        <dbReference type="ARBA" id="ARBA00034000"/>
    </source>
</evidence>
<dbReference type="InterPro" id="IPR001264">
    <property type="entry name" value="Glyco_trans_51"/>
</dbReference>
<feature type="compositionally biased region" description="Low complexity" evidence="9">
    <location>
        <begin position="839"/>
        <end position="855"/>
    </location>
</feature>
<evidence type="ECO:0000256" key="3">
    <source>
        <dbReference type="ARBA" id="ARBA00022676"/>
    </source>
</evidence>
<dbReference type="GO" id="GO:0006508">
    <property type="term" value="P:proteolysis"/>
    <property type="evidence" value="ECO:0007669"/>
    <property type="project" value="UniProtKB-KW"/>
</dbReference>
<evidence type="ECO:0000256" key="10">
    <source>
        <dbReference type="SAM" id="Phobius"/>
    </source>
</evidence>
<evidence type="ECO:0000256" key="6">
    <source>
        <dbReference type="ARBA" id="ARBA00023268"/>
    </source>
</evidence>
<evidence type="ECO:0000313" key="13">
    <source>
        <dbReference type="EMBL" id="NYI88519.1"/>
    </source>
</evidence>
<dbReference type="InterPro" id="IPR001460">
    <property type="entry name" value="PCN-bd_Tpept"/>
</dbReference>
<organism evidence="13 14">
    <name type="scientific">Amycolatopsis endophytica</name>
    <dbReference type="NCBI Taxonomy" id="860233"/>
    <lineage>
        <taxon>Bacteria</taxon>
        <taxon>Bacillati</taxon>
        <taxon>Actinomycetota</taxon>
        <taxon>Actinomycetes</taxon>
        <taxon>Pseudonocardiales</taxon>
        <taxon>Pseudonocardiaceae</taxon>
        <taxon>Amycolatopsis</taxon>
    </lineage>
</organism>
<evidence type="ECO:0000313" key="14">
    <source>
        <dbReference type="Proteomes" id="UP000549616"/>
    </source>
</evidence>
<proteinExistence type="predicted"/>
<reference evidence="13 14" key="1">
    <citation type="submission" date="2020-07" db="EMBL/GenBank/DDBJ databases">
        <title>Sequencing the genomes of 1000 actinobacteria strains.</title>
        <authorList>
            <person name="Klenk H.-P."/>
        </authorList>
    </citation>
    <scope>NUCLEOTIDE SEQUENCE [LARGE SCALE GENOMIC DNA]</scope>
    <source>
        <strain evidence="13 14">DSM 104006</strain>
    </source>
</reference>
<evidence type="ECO:0000256" key="2">
    <source>
        <dbReference type="ARBA" id="ARBA00022670"/>
    </source>
</evidence>
<feature type="region of interest" description="Disordered" evidence="9">
    <location>
        <begin position="797"/>
        <end position="879"/>
    </location>
</feature>
<feature type="domain" description="Penicillin-binding protein transpeptidase" evidence="11">
    <location>
        <begin position="490"/>
        <end position="753"/>
    </location>
</feature>
<dbReference type="GO" id="GO:0008955">
    <property type="term" value="F:peptidoglycan glycosyltransferase activity"/>
    <property type="evidence" value="ECO:0007669"/>
    <property type="project" value="UniProtKB-EC"/>
</dbReference>
<evidence type="ECO:0000259" key="12">
    <source>
        <dbReference type="Pfam" id="PF00912"/>
    </source>
</evidence>
<feature type="compositionally biased region" description="Polar residues" evidence="9">
    <location>
        <begin position="720"/>
        <end position="729"/>
    </location>
</feature>
<evidence type="ECO:0000256" key="8">
    <source>
        <dbReference type="ARBA" id="ARBA00049902"/>
    </source>
</evidence>
<dbReference type="Pfam" id="PF00905">
    <property type="entry name" value="Transpeptidase"/>
    <property type="match status" value="1"/>
</dbReference>
<evidence type="ECO:0000256" key="4">
    <source>
        <dbReference type="ARBA" id="ARBA00022679"/>
    </source>
</evidence>
<dbReference type="GO" id="GO:0009252">
    <property type="term" value="P:peptidoglycan biosynthetic process"/>
    <property type="evidence" value="ECO:0007669"/>
    <property type="project" value="TreeGrafter"/>
</dbReference>
<feature type="compositionally biased region" description="Low complexity" evidence="9">
    <location>
        <begin position="1"/>
        <end position="24"/>
    </location>
</feature>